<evidence type="ECO:0000256" key="7">
    <source>
        <dbReference type="ARBA" id="ARBA00048741"/>
    </source>
</evidence>
<keyword evidence="10" id="KW-1185">Reference proteome</keyword>
<gene>
    <name evidence="9" type="primary">asnB</name>
    <name evidence="9" type="ORF">GCM10011506_37530</name>
</gene>
<comment type="similarity">
    <text evidence="2">Belongs to the asparagine synthetase family.</text>
</comment>
<dbReference type="Gene3D" id="3.40.50.620">
    <property type="entry name" value="HUPs"/>
    <property type="match status" value="1"/>
</dbReference>
<comment type="catalytic activity">
    <reaction evidence="7">
        <text>L-aspartate + L-glutamine + ATP + H2O = L-asparagine + L-glutamate + AMP + diphosphate + H(+)</text>
        <dbReference type="Rhea" id="RHEA:12228"/>
        <dbReference type="ChEBI" id="CHEBI:15377"/>
        <dbReference type="ChEBI" id="CHEBI:15378"/>
        <dbReference type="ChEBI" id="CHEBI:29985"/>
        <dbReference type="ChEBI" id="CHEBI:29991"/>
        <dbReference type="ChEBI" id="CHEBI:30616"/>
        <dbReference type="ChEBI" id="CHEBI:33019"/>
        <dbReference type="ChEBI" id="CHEBI:58048"/>
        <dbReference type="ChEBI" id="CHEBI:58359"/>
        <dbReference type="ChEBI" id="CHEBI:456215"/>
        <dbReference type="EC" id="6.3.5.4"/>
    </reaction>
</comment>
<evidence type="ECO:0000256" key="5">
    <source>
        <dbReference type="ARBA" id="ARBA00022840"/>
    </source>
</evidence>
<evidence type="ECO:0000256" key="3">
    <source>
        <dbReference type="ARBA" id="ARBA00012737"/>
    </source>
</evidence>
<dbReference type="Gene3D" id="3.60.20.10">
    <property type="entry name" value="Glutamine Phosphoribosylpyrophosphate, subunit 1, domain 1"/>
    <property type="match status" value="1"/>
</dbReference>
<dbReference type="InterPro" id="IPR051786">
    <property type="entry name" value="ASN_synthetase/amidase"/>
</dbReference>
<dbReference type="InterPro" id="IPR014729">
    <property type="entry name" value="Rossmann-like_a/b/a_fold"/>
</dbReference>
<dbReference type="NCBIfam" id="TIGR01536">
    <property type="entry name" value="asn_synth_AEB"/>
    <property type="match status" value="1"/>
</dbReference>
<evidence type="ECO:0000256" key="4">
    <source>
        <dbReference type="ARBA" id="ARBA00022741"/>
    </source>
</evidence>
<dbReference type="PANTHER" id="PTHR43284">
    <property type="entry name" value="ASPARAGINE SYNTHETASE (GLUTAMINE-HYDROLYZING)"/>
    <property type="match status" value="1"/>
</dbReference>
<dbReference type="SUPFAM" id="SSF56235">
    <property type="entry name" value="N-terminal nucleophile aminohydrolases (Ntn hydrolases)"/>
    <property type="match status" value="1"/>
</dbReference>
<evidence type="ECO:0000256" key="1">
    <source>
        <dbReference type="ARBA" id="ARBA00005187"/>
    </source>
</evidence>
<proteinExistence type="inferred from homology"/>
<dbReference type="EMBL" id="BMEC01000013">
    <property type="protein sequence ID" value="GGC48388.1"/>
    <property type="molecule type" value="Genomic_DNA"/>
</dbReference>
<dbReference type="InterPro" id="IPR029055">
    <property type="entry name" value="Ntn_hydrolases_N"/>
</dbReference>
<evidence type="ECO:0000256" key="6">
    <source>
        <dbReference type="ARBA" id="ARBA00022962"/>
    </source>
</evidence>
<dbReference type="CDD" id="cd01991">
    <property type="entry name" value="Asn_synthase_B_C"/>
    <property type="match status" value="1"/>
</dbReference>
<keyword evidence="6" id="KW-0315">Glutamine amidotransferase</keyword>
<sequence>MCGIAGVWQKSTVISEEKFKEALSLLKHRGPDSAGILKIGNMMMGTQRLKIISPEEGEQPVSDGDGNALVFNGAVYNYPELAKQENWSTKSDTEVLFQSLIQQQERVINHLRGMFAFAFYNKKQDRLLLARDRIGQKPLYYFKGDGLFLFASELKSLARLMRAASVEPELNEEAIYHYLCLSNIPEPETIYKHVYALKPAHYLIFHSCEFSEIPYWQFRYEPKWHLKDKEVFETTKELISNATQLRLRADVPVGLFLSGGWDSSVIAYEAAKLRSDIKTFTVEYPFETSQNEAGIAKKTAAALGLSHEIIPLTLEPLKMLQEVVKTFDQPFADSSAIPNLAIAKAVSNEVKVMLNGDGGDEQFGGYRRYFLANHFSKFSLTKYLYPILPPSERRTKLAFAKRMAGIYRLPAEEQYLGFTVDMWRDSLMEPIWKDKKLIENKTSALIAEKKLPSLSKLDQLMHWDRNFNLLSGILVKMDRASMAFSVEARSPFLDHELFEFTSRLPDHFKVKGFKRKMLLKNIYRDKLPDEVVNGKKVSFEAPVYEWISKYFQILIKDLLLNPQAKIYHYLKPAEVEKLIVGQKYQELNVAYLLYSLLILELWLVENSSL</sequence>
<dbReference type="PROSITE" id="PS51278">
    <property type="entry name" value="GATASE_TYPE_2"/>
    <property type="match status" value="1"/>
</dbReference>
<dbReference type="Pfam" id="PF00733">
    <property type="entry name" value="Asn_synthase"/>
    <property type="match status" value="1"/>
</dbReference>
<dbReference type="InterPro" id="IPR001962">
    <property type="entry name" value="Asn_synthase"/>
</dbReference>
<keyword evidence="4" id="KW-0547">Nucleotide-binding</keyword>
<dbReference type="EC" id="6.3.5.4" evidence="3"/>
<dbReference type="PIRSF" id="PIRSF001589">
    <property type="entry name" value="Asn_synthetase_glu-h"/>
    <property type="match status" value="1"/>
</dbReference>
<evidence type="ECO:0000259" key="8">
    <source>
        <dbReference type="PROSITE" id="PS51278"/>
    </source>
</evidence>
<dbReference type="InterPro" id="IPR033738">
    <property type="entry name" value="AsnB_N"/>
</dbReference>
<feature type="domain" description="Glutamine amidotransferase type-2" evidence="8">
    <location>
        <begin position="2"/>
        <end position="208"/>
    </location>
</feature>
<reference evidence="10" key="1">
    <citation type="journal article" date="2019" name="Int. J. Syst. Evol. Microbiol.">
        <title>The Global Catalogue of Microorganisms (GCM) 10K type strain sequencing project: providing services to taxonomists for standard genome sequencing and annotation.</title>
        <authorList>
            <consortium name="The Broad Institute Genomics Platform"/>
            <consortium name="The Broad Institute Genome Sequencing Center for Infectious Disease"/>
            <person name="Wu L."/>
            <person name="Ma J."/>
        </authorList>
    </citation>
    <scope>NUCLEOTIDE SEQUENCE [LARGE SCALE GENOMIC DNA]</scope>
    <source>
        <strain evidence="10">CGMCC 1.10832</strain>
    </source>
</reference>
<protein>
    <recommendedName>
        <fullName evidence="3">asparagine synthase (glutamine-hydrolyzing)</fullName>
        <ecNumber evidence="3">6.3.5.4</ecNumber>
    </recommendedName>
</protein>
<organism evidence="9 10">
    <name type="scientific">Marivirga lumbricoides</name>
    <dbReference type="NCBI Taxonomy" id="1046115"/>
    <lineage>
        <taxon>Bacteria</taxon>
        <taxon>Pseudomonadati</taxon>
        <taxon>Bacteroidota</taxon>
        <taxon>Cytophagia</taxon>
        <taxon>Cytophagales</taxon>
        <taxon>Marivirgaceae</taxon>
        <taxon>Marivirga</taxon>
    </lineage>
</organism>
<dbReference type="CDD" id="cd00712">
    <property type="entry name" value="AsnB"/>
    <property type="match status" value="1"/>
</dbReference>
<dbReference type="InterPro" id="IPR017932">
    <property type="entry name" value="GATase_2_dom"/>
</dbReference>
<dbReference type="Pfam" id="PF13537">
    <property type="entry name" value="GATase_7"/>
    <property type="match status" value="1"/>
</dbReference>
<dbReference type="InterPro" id="IPR006426">
    <property type="entry name" value="Asn_synth_AEB"/>
</dbReference>
<dbReference type="SUPFAM" id="SSF52402">
    <property type="entry name" value="Adenine nucleotide alpha hydrolases-like"/>
    <property type="match status" value="1"/>
</dbReference>
<keyword evidence="5" id="KW-0067">ATP-binding</keyword>
<evidence type="ECO:0000313" key="10">
    <source>
        <dbReference type="Proteomes" id="UP000636010"/>
    </source>
</evidence>
<dbReference type="PANTHER" id="PTHR43284:SF1">
    <property type="entry name" value="ASPARAGINE SYNTHETASE"/>
    <property type="match status" value="1"/>
</dbReference>
<dbReference type="Proteomes" id="UP000636010">
    <property type="component" value="Unassembled WGS sequence"/>
</dbReference>
<name>A0ABQ1MWJ4_9BACT</name>
<evidence type="ECO:0000256" key="2">
    <source>
        <dbReference type="ARBA" id="ARBA00005752"/>
    </source>
</evidence>
<comment type="caution">
    <text evidence="9">The sequence shown here is derived from an EMBL/GenBank/DDBJ whole genome shotgun (WGS) entry which is preliminary data.</text>
</comment>
<evidence type="ECO:0000313" key="9">
    <source>
        <dbReference type="EMBL" id="GGC48388.1"/>
    </source>
</evidence>
<comment type="pathway">
    <text evidence="1">Amino-acid biosynthesis; L-asparagine biosynthesis; L-asparagine from L-aspartate (L-Gln route): step 1/1.</text>
</comment>
<dbReference type="RefSeq" id="WP_188466494.1">
    <property type="nucleotide sequence ID" value="NZ_BAABHU010000013.1"/>
</dbReference>
<accession>A0ABQ1MWJ4</accession>